<sequence>MGPPGPVSACPLGEKGHMGPPGPVSAGPPGEKGPMGPPGPVSAGPPGPPGPAGLMGPIGPPGPNGKAAGPPEHLKPVRLNKALVIASCPEGYTKFRGTCYKAFNTLANFADSALYCRVDGGTLAMPRDAATNYVLIFLKNAVDKNAYFWFGLHDRREEGSFEWIDGSALGSYNYWASGEPSNNDSKEHCAHYISSTYRKPANANKWNDKNCNFLIFFICQVAPGMLTPLQDVRKRQAELSPPVLTFKKTLVKYKTSK</sequence>
<proteinExistence type="predicted"/>
<dbReference type="Gene3D" id="3.10.100.10">
    <property type="entry name" value="Mannose-Binding Protein A, subunit A"/>
    <property type="match status" value="1"/>
</dbReference>
<dbReference type="OrthoDB" id="418245at2759"/>
<evidence type="ECO:0000256" key="1">
    <source>
        <dbReference type="ARBA" id="ARBA00022734"/>
    </source>
</evidence>
<dbReference type="PROSITE" id="PS50041">
    <property type="entry name" value="C_TYPE_LECTIN_2"/>
    <property type="match status" value="1"/>
</dbReference>
<evidence type="ECO:0000256" key="2">
    <source>
        <dbReference type="SAM" id="MobiDB-lite"/>
    </source>
</evidence>
<dbReference type="GO" id="GO:0030246">
    <property type="term" value="F:carbohydrate binding"/>
    <property type="evidence" value="ECO:0007669"/>
    <property type="project" value="UniProtKB-KW"/>
</dbReference>
<dbReference type="CDD" id="cd00037">
    <property type="entry name" value="CLECT"/>
    <property type="match status" value="1"/>
</dbReference>
<dbReference type="KEGG" id="bbel:109487466"/>
<protein>
    <submittedName>
        <fullName evidence="5">Collectin-11-like</fullName>
    </submittedName>
</protein>
<accession>A0A6P5A122</accession>
<gene>
    <name evidence="5" type="primary">LOC109487466</name>
</gene>
<reference evidence="5" key="1">
    <citation type="submission" date="2025-08" db="UniProtKB">
        <authorList>
            <consortium name="RefSeq"/>
        </authorList>
    </citation>
    <scope>IDENTIFICATION</scope>
    <source>
        <tissue evidence="5">Gonad</tissue>
    </source>
</reference>
<dbReference type="RefSeq" id="XP_019647015.1">
    <property type="nucleotide sequence ID" value="XM_019791456.1"/>
</dbReference>
<feature type="compositionally biased region" description="Low complexity" evidence="2">
    <location>
        <begin position="24"/>
        <end position="34"/>
    </location>
</feature>
<dbReference type="InterPro" id="IPR016186">
    <property type="entry name" value="C-type_lectin-like/link_sf"/>
</dbReference>
<name>A0A6P5A122_BRABE</name>
<keyword evidence="4" id="KW-1185">Reference proteome</keyword>
<evidence type="ECO:0000313" key="5">
    <source>
        <dbReference type="RefSeq" id="XP_019647015.1"/>
    </source>
</evidence>
<keyword evidence="1" id="KW-0430">Lectin</keyword>
<dbReference type="InterPro" id="IPR016187">
    <property type="entry name" value="CTDL_fold"/>
</dbReference>
<evidence type="ECO:0000259" key="3">
    <source>
        <dbReference type="PROSITE" id="PS50041"/>
    </source>
</evidence>
<evidence type="ECO:0000313" key="4">
    <source>
        <dbReference type="Proteomes" id="UP000515135"/>
    </source>
</evidence>
<dbReference type="PANTHER" id="PTHR22799:SF6">
    <property type="entry name" value="C-TYPE LECTIN DOMAIN FAMILY 4 MEMBER M-LIKE"/>
    <property type="match status" value="1"/>
</dbReference>
<feature type="compositionally biased region" description="Pro residues" evidence="2">
    <location>
        <begin position="35"/>
        <end position="51"/>
    </location>
</feature>
<organism evidence="4 5">
    <name type="scientific">Branchiostoma belcheri</name>
    <name type="common">Amphioxus</name>
    <dbReference type="NCBI Taxonomy" id="7741"/>
    <lineage>
        <taxon>Eukaryota</taxon>
        <taxon>Metazoa</taxon>
        <taxon>Chordata</taxon>
        <taxon>Cephalochordata</taxon>
        <taxon>Leptocardii</taxon>
        <taxon>Amphioxiformes</taxon>
        <taxon>Branchiostomatidae</taxon>
        <taxon>Branchiostoma</taxon>
    </lineage>
</organism>
<dbReference type="SUPFAM" id="SSF56436">
    <property type="entry name" value="C-type lectin-like"/>
    <property type="match status" value="1"/>
</dbReference>
<dbReference type="PANTHER" id="PTHR22799">
    <property type="entry name" value="TETRANECTIN-RELATED"/>
    <property type="match status" value="1"/>
</dbReference>
<dbReference type="InterPro" id="IPR001304">
    <property type="entry name" value="C-type_lectin-like"/>
</dbReference>
<dbReference type="SMART" id="SM00034">
    <property type="entry name" value="CLECT"/>
    <property type="match status" value="1"/>
</dbReference>
<feature type="domain" description="C-type lectin" evidence="3">
    <location>
        <begin position="95"/>
        <end position="220"/>
    </location>
</feature>
<feature type="region of interest" description="Disordered" evidence="2">
    <location>
        <begin position="1"/>
        <end position="73"/>
    </location>
</feature>
<dbReference type="Proteomes" id="UP000515135">
    <property type="component" value="Unplaced"/>
</dbReference>
<dbReference type="Pfam" id="PF00059">
    <property type="entry name" value="Lectin_C"/>
    <property type="match status" value="1"/>
</dbReference>
<dbReference type="AlphaFoldDB" id="A0A6P5A122"/>
<dbReference type="InterPro" id="IPR051663">
    <property type="entry name" value="CLec_Tetranectin-domain"/>
</dbReference>
<dbReference type="GeneID" id="109487466"/>